<organism evidence="4 5">
    <name type="scientific">Gracilibacillus marinus</name>
    <dbReference type="NCBI Taxonomy" id="630535"/>
    <lineage>
        <taxon>Bacteria</taxon>
        <taxon>Bacillati</taxon>
        <taxon>Bacillota</taxon>
        <taxon>Bacilli</taxon>
        <taxon>Bacillales</taxon>
        <taxon>Bacillaceae</taxon>
        <taxon>Gracilibacillus</taxon>
    </lineage>
</organism>
<dbReference type="InterPro" id="IPR009988">
    <property type="entry name" value="DUF1510"/>
</dbReference>
<dbReference type="Proteomes" id="UP001595880">
    <property type="component" value="Unassembled WGS sequence"/>
</dbReference>
<evidence type="ECO:0000313" key="5">
    <source>
        <dbReference type="Proteomes" id="UP001595880"/>
    </source>
</evidence>
<dbReference type="Pfam" id="PF07423">
    <property type="entry name" value="DUF1510"/>
    <property type="match status" value="1"/>
</dbReference>
<evidence type="ECO:0000313" key="4">
    <source>
        <dbReference type="EMBL" id="MFC4388417.1"/>
    </source>
</evidence>
<comment type="caution">
    <text evidence="4">The sequence shown here is derived from an EMBL/GenBank/DDBJ whole genome shotgun (WGS) entry which is preliminary data.</text>
</comment>
<evidence type="ECO:0000256" key="1">
    <source>
        <dbReference type="SAM" id="MobiDB-lite"/>
    </source>
</evidence>
<keyword evidence="5" id="KW-1185">Reference proteome</keyword>
<evidence type="ECO:0000256" key="2">
    <source>
        <dbReference type="SAM" id="Phobius"/>
    </source>
</evidence>
<keyword evidence="2" id="KW-0472">Membrane</keyword>
<feature type="compositionally biased region" description="Polar residues" evidence="1">
    <location>
        <begin position="55"/>
        <end position="66"/>
    </location>
</feature>
<dbReference type="EMBL" id="JBHSDV010000003">
    <property type="protein sequence ID" value="MFC4388417.1"/>
    <property type="molecule type" value="Genomic_DNA"/>
</dbReference>
<proteinExistence type="predicted"/>
<feature type="transmembrane region" description="Helical" evidence="2">
    <location>
        <begin position="23"/>
        <end position="44"/>
    </location>
</feature>
<name>A0ABV8VV71_9BACI</name>
<accession>A0ABV8VV71</accession>
<feature type="region of interest" description="Disordered" evidence="1">
    <location>
        <begin position="49"/>
        <end position="125"/>
    </location>
</feature>
<keyword evidence="2" id="KW-1133">Transmembrane helix</keyword>
<feature type="domain" description="DUF1510" evidence="3">
    <location>
        <begin position="132"/>
        <end position="223"/>
    </location>
</feature>
<sequence length="230" mass="25916">MPNQYGGPSRADRYNKKRKNTKAITYLSIIAGILVIVLLAIFLIGGNDSKDNDSENASDNVLNESNNNEEDSVIFNDSEQDDTNGQQEEAPNEENETDNENQSDEQTQLEVPDQEIETYEVPSESENVRAAYEGNWQPIGTTQEGPHTIQFEEESVDWKEMLQAVEYATGVAVDDQIVNWIGRAGEQAVNATITSKSNPNSIYRVQLQWIEEKGWQPTLVEELVEYIPEN</sequence>
<gene>
    <name evidence="4" type="ORF">ACFOZ1_11465</name>
</gene>
<evidence type="ECO:0000259" key="3">
    <source>
        <dbReference type="Pfam" id="PF07423"/>
    </source>
</evidence>
<reference evidence="5" key="1">
    <citation type="journal article" date="2019" name="Int. J. Syst. Evol. Microbiol.">
        <title>The Global Catalogue of Microorganisms (GCM) 10K type strain sequencing project: providing services to taxonomists for standard genome sequencing and annotation.</title>
        <authorList>
            <consortium name="The Broad Institute Genomics Platform"/>
            <consortium name="The Broad Institute Genome Sequencing Center for Infectious Disease"/>
            <person name="Wu L."/>
            <person name="Ma J."/>
        </authorList>
    </citation>
    <scope>NUCLEOTIDE SEQUENCE [LARGE SCALE GENOMIC DNA]</scope>
    <source>
        <strain evidence="5">KACC 14058</strain>
    </source>
</reference>
<feature type="compositionally biased region" description="Acidic residues" evidence="1">
    <location>
        <begin position="90"/>
        <end position="103"/>
    </location>
</feature>
<protein>
    <submittedName>
        <fullName evidence="4">YrrS family protein</fullName>
    </submittedName>
</protein>
<dbReference type="RefSeq" id="WP_390199411.1">
    <property type="nucleotide sequence ID" value="NZ_JBHSDV010000003.1"/>
</dbReference>
<keyword evidence="2" id="KW-0812">Transmembrane</keyword>
<feature type="compositionally biased region" description="Acidic residues" evidence="1">
    <location>
        <begin position="67"/>
        <end position="82"/>
    </location>
</feature>